<sequence length="71" mass="8592">MKNISNGFLRKWLLRLTEINKTTERNTASEMLELYSQKLLRIFLRLILHPRRSSIIRLRSFPRSDFKLSFP</sequence>
<accession>A0ACB8XEU5</accession>
<gene>
    <name evidence="1" type="ORF">L6452_43882</name>
</gene>
<dbReference type="EMBL" id="CM042064">
    <property type="protein sequence ID" value="KAI3665258.1"/>
    <property type="molecule type" value="Genomic_DNA"/>
</dbReference>
<evidence type="ECO:0000313" key="1">
    <source>
        <dbReference type="EMBL" id="KAI3665258.1"/>
    </source>
</evidence>
<reference evidence="2" key="1">
    <citation type="journal article" date="2022" name="Mol. Ecol. Resour.">
        <title>The genomes of chicory, endive, great burdock and yacon provide insights into Asteraceae palaeo-polyploidization history and plant inulin production.</title>
        <authorList>
            <person name="Fan W."/>
            <person name="Wang S."/>
            <person name="Wang H."/>
            <person name="Wang A."/>
            <person name="Jiang F."/>
            <person name="Liu H."/>
            <person name="Zhao H."/>
            <person name="Xu D."/>
            <person name="Zhang Y."/>
        </authorList>
    </citation>
    <scope>NUCLEOTIDE SEQUENCE [LARGE SCALE GENOMIC DNA]</scope>
    <source>
        <strain evidence="2">cv. Niubang</strain>
    </source>
</reference>
<reference evidence="1 2" key="2">
    <citation type="journal article" date="2022" name="Mol. Ecol. Resour.">
        <title>The genomes of chicory, endive, great burdock and yacon provide insights into Asteraceae paleo-polyploidization history and plant inulin production.</title>
        <authorList>
            <person name="Fan W."/>
            <person name="Wang S."/>
            <person name="Wang H."/>
            <person name="Wang A."/>
            <person name="Jiang F."/>
            <person name="Liu H."/>
            <person name="Zhao H."/>
            <person name="Xu D."/>
            <person name="Zhang Y."/>
        </authorList>
    </citation>
    <scope>NUCLEOTIDE SEQUENCE [LARGE SCALE GENOMIC DNA]</scope>
    <source>
        <strain evidence="2">cv. Niubang</strain>
    </source>
</reference>
<dbReference type="Proteomes" id="UP001055879">
    <property type="component" value="Linkage Group LG18"/>
</dbReference>
<evidence type="ECO:0000313" key="2">
    <source>
        <dbReference type="Proteomes" id="UP001055879"/>
    </source>
</evidence>
<proteinExistence type="predicted"/>
<comment type="caution">
    <text evidence="1">The sequence shown here is derived from an EMBL/GenBank/DDBJ whole genome shotgun (WGS) entry which is preliminary data.</text>
</comment>
<organism evidence="1 2">
    <name type="scientific">Arctium lappa</name>
    <name type="common">Greater burdock</name>
    <name type="synonym">Lappa major</name>
    <dbReference type="NCBI Taxonomy" id="4217"/>
    <lineage>
        <taxon>Eukaryota</taxon>
        <taxon>Viridiplantae</taxon>
        <taxon>Streptophyta</taxon>
        <taxon>Embryophyta</taxon>
        <taxon>Tracheophyta</taxon>
        <taxon>Spermatophyta</taxon>
        <taxon>Magnoliopsida</taxon>
        <taxon>eudicotyledons</taxon>
        <taxon>Gunneridae</taxon>
        <taxon>Pentapetalae</taxon>
        <taxon>asterids</taxon>
        <taxon>campanulids</taxon>
        <taxon>Asterales</taxon>
        <taxon>Asteraceae</taxon>
        <taxon>Carduoideae</taxon>
        <taxon>Cardueae</taxon>
        <taxon>Arctiinae</taxon>
        <taxon>Arctium</taxon>
    </lineage>
</organism>
<keyword evidence="2" id="KW-1185">Reference proteome</keyword>
<name>A0ACB8XEU5_ARCLA</name>
<protein>
    <submittedName>
        <fullName evidence="1">Uncharacterized protein</fullName>
    </submittedName>
</protein>